<evidence type="ECO:0000256" key="4">
    <source>
        <dbReference type="ARBA" id="ARBA00022679"/>
    </source>
</evidence>
<sequence>IMLAKENKPWSFLRLHRKGVLIMLIVVVLITWIHTSTTRYTRDEHYMEYHAPTTHSDKEQGVFSKPLDDGTRVKATFVTLSMQLRVFKSISMISIIMIGCFLSESAINTEFKEVTSSIITGHVEYGYVKRDQWSFPKYVDAELSYQSRIKMAQQGFEHAMDVDYRHWQRYIAGLLTNHTLLDGYDYFCNINVDTRLSCDISYDIFKFMKQNNKKYGFSMAKRGNDKLNPSLYETYFKERPDQSLDDNMKRFVDLDPQLDVKSPGHCEFFTGLEIGELRFFRSLRFWDLWEYLDKSGGFYYELWEAGPVRTVMSSMLLRAKEIHWFSDIGFQNEQYSVCPIEKEVRRANKCTCDPKTNARLLRFAAIAVGLILTIFILSKGSSTTYVASSASSGSSSSSGSAAASPKVVKPAVTGSSSRASDNINDINHQGLKKQSQKGTVKATFVSLARNRDLWSLIGSIRHVEDRFNSKYGYDWVFLNDEPFSEEFKRTTSALVTGNTKYGLIPKEQWSFPEWIDLDRAAKTREEMKKNNVIYGDSISYRHMCRYESGFFYRHELLADYEYYWRVEPDVKVYCDIDYDIFQFMKDNNKKYGFTISLHEYKATIETLWDTTKAFMKENPQYIHKNNMMDFISDDGGATYNMCHFWSNFEIGSLDFWRGEAYSKYFEYLDKAGDGVMLLFISIAAALFLDRSELHYFHDVGYYHVPFHNCPIDDDFRLEHKCMCNPKDDFTFKGYSCGNQYFKANQLTKPANWEDHA</sequence>
<reference evidence="9" key="1">
    <citation type="journal article" date="2017" name="Genome Announc.">
        <title>Genome sequences of Cyberlindnera fabianii 65, Pichia kudriavzevii 129, and Saccharomyces cerevisiae 131 isolated from fermented masau fruits in Zimbabwe.</title>
        <authorList>
            <person name="van Rijswijck I.M.H."/>
            <person name="Derks M.F.L."/>
            <person name="Abee T."/>
            <person name="de Ridder D."/>
            <person name="Smid E.J."/>
        </authorList>
    </citation>
    <scope>NUCLEOTIDE SEQUENCE [LARGE SCALE GENOMIC DNA]</scope>
    <source>
        <strain evidence="9">65</strain>
    </source>
</reference>
<feature type="transmembrane region" description="Helical" evidence="7">
    <location>
        <begin position="20"/>
        <end position="37"/>
    </location>
</feature>
<dbReference type="VEuPathDB" id="FungiDB:BON22_3561"/>
<dbReference type="SUPFAM" id="SSF53448">
    <property type="entry name" value="Nucleotide-diphospho-sugar transferases"/>
    <property type="match status" value="2"/>
</dbReference>
<evidence type="ECO:0000256" key="2">
    <source>
        <dbReference type="ARBA" id="ARBA00007677"/>
    </source>
</evidence>
<dbReference type="FunFam" id="3.90.550.10:FF:000051">
    <property type="entry name" value="Alpha-1,2-mannosyltransferase (Ktr4)"/>
    <property type="match status" value="1"/>
</dbReference>
<dbReference type="GO" id="GO:0000026">
    <property type="term" value="F:alpha-1,2-mannosyltransferase activity"/>
    <property type="evidence" value="ECO:0007669"/>
    <property type="project" value="TreeGrafter"/>
</dbReference>
<feature type="non-terminal residue" evidence="8">
    <location>
        <position position="1"/>
    </location>
</feature>
<dbReference type="AlphaFoldDB" id="A0A1V2L5I9"/>
<dbReference type="Pfam" id="PF01793">
    <property type="entry name" value="Glyco_transf_15"/>
    <property type="match status" value="2"/>
</dbReference>
<dbReference type="EMBL" id="MPUK01000006">
    <property type="protein sequence ID" value="ONH66835.1"/>
    <property type="molecule type" value="Genomic_DNA"/>
</dbReference>
<dbReference type="GO" id="GO:0000032">
    <property type="term" value="P:cell wall mannoprotein biosynthetic process"/>
    <property type="evidence" value="ECO:0007669"/>
    <property type="project" value="TreeGrafter"/>
</dbReference>
<dbReference type="Gene3D" id="3.90.550.10">
    <property type="entry name" value="Spore Coat Polysaccharide Biosynthesis Protein SpsA, Chain A"/>
    <property type="match status" value="2"/>
</dbReference>
<evidence type="ECO:0000256" key="3">
    <source>
        <dbReference type="ARBA" id="ARBA00022676"/>
    </source>
</evidence>
<dbReference type="PANTHER" id="PTHR31121">
    <property type="entry name" value="ALPHA-1,2 MANNOSYLTRANSFERASE KTR1"/>
    <property type="match status" value="1"/>
</dbReference>
<dbReference type="Proteomes" id="UP000189513">
    <property type="component" value="Unassembled WGS sequence"/>
</dbReference>
<evidence type="ECO:0000313" key="9">
    <source>
        <dbReference type="Proteomes" id="UP000189513"/>
    </source>
</evidence>
<dbReference type="GO" id="GO:0006493">
    <property type="term" value="P:protein O-linked glycosylation"/>
    <property type="evidence" value="ECO:0007669"/>
    <property type="project" value="TreeGrafter"/>
</dbReference>
<evidence type="ECO:0000313" key="8">
    <source>
        <dbReference type="EMBL" id="ONH66835.1"/>
    </source>
</evidence>
<evidence type="ECO:0000256" key="5">
    <source>
        <dbReference type="ARBA" id="ARBA00022968"/>
    </source>
</evidence>
<keyword evidence="7" id="KW-1133">Transmembrane helix</keyword>
<organism evidence="8 9">
    <name type="scientific">Cyberlindnera fabianii</name>
    <name type="common">Yeast</name>
    <name type="synonym">Hansenula fabianii</name>
    <dbReference type="NCBI Taxonomy" id="36022"/>
    <lineage>
        <taxon>Eukaryota</taxon>
        <taxon>Fungi</taxon>
        <taxon>Dikarya</taxon>
        <taxon>Ascomycota</taxon>
        <taxon>Saccharomycotina</taxon>
        <taxon>Saccharomycetes</taxon>
        <taxon>Phaffomycetales</taxon>
        <taxon>Phaffomycetaceae</taxon>
        <taxon>Cyberlindnera</taxon>
    </lineage>
</organism>
<gene>
    <name evidence="8" type="ORF">BON22_3561</name>
</gene>
<keyword evidence="9" id="KW-1185">Reference proteome</keyword>
<evidence type="ECO:0000256" key="6">
    <source>
        <dbReference type="SAM" id="MobiDB-lite"/>
    </source>
</evidence>
<keyword evidence="5" id="KW-0735">Signal-anchor</keyword>
<comment type="caution">
    <text evidence="8">The sequence shown here is derived from an EMBL/GenBank/DDBJ whole genome shotgun (WGS) entry which is preliminary data.</text>
</comment>
<comment type="similarity">
    <text evidence="2">Belongs to the glycosyltransferase 15 family.</text>
</comment>
<dbReference type="PANTHER" id="PTHR31121:SF6">
    <property type="entry name" value="ALPHA-1,2 MANNOSYLTRANSFERASE KTR1"/>
    <property type="match status" value="1"/>
</dbReference>
<dbReference type="GO" id="GO:0005794">
    <property type="term" value="C:Golgi apparatus"/>
    <property type="evidence" value="ECO:0007669"/>
    <property type="project" value="TreeGrafter"/>
</dbReference>
<dbReference type="GO" id="GO:0006487">
    <property type="term" value="P:protein N-linked glycosylation"/>
    <property type="evidence" value="ECO:0007669"/>
    <property type="project" value="TreeGrafter"/>
</dbReference>
<keyword evidence="3 8" id="KW-0328">Glycosyltransferase</keyword>
<dbReference type="InterPro" id="IPR029044">
    <property type="entry name" value="Nucleotide-diphossugar_trans"/>
</dbReference>
<dbReference type="OMA" id="ANWEDHA"/>
<accession>A0A1V2L5I9</accession>
<feature type="compositionally biased region" description="Polar residues" evidence="6">
    <location>
        <begin position="413"/>
        <end position="429"/>
    </location>
</feature>
<evidence type="ECO:0000256" key="1">
    <source>
        <dbReference type="ARBA" id="ARBA00004606"/>
    </source>
</evidence>
<comment type="subcellular location">
    <subcellularLocation>
        <location evidence="1">Membrane</location>
        <topology evidence="1">Single-pass type II membrane protein</topology>
    </subcellularLocation>
</comment>
<dbReference type="GO" id="GO:0016020">
    <property type="term" value="C:membrane"/>
    <property type="evidence" value="ECO:0007669"/>
    <property type="project" value="UniProtKB-SubCell"/>
</dbReference>
<name>A0A1V2L5I9_CYBFA</name>
<evidence type="ECO:0000256" key="7">
    <source>
        <dbReference type="SAM" id="Phobius"/>
    </source>
</evidence>
<keyword evidence="7" id="KW-0812">Transmembrane</keyword>
<dbReference type="InterPro" id="IPR002685">
    <property type="entry name" value="Glyco_trans_15"/>
</dbReference>
<feature type="region of interest" description="Disordered" evidence="6">
    <location>
        <begin position="411"/>
        <end position="434"/>
    </location>
</feature>
<keyword evidence="4 8" id="KW-0808">Transferase</keyword>
<proteinExistence type="inferred from homology"/>
<protein>
    <submittedName>
        <fullName evidence="8">Glycolipid 2-alpha-mannosyltransferase 1</fullName>
    </submittedName>
</protein>
<keyword evidence="7" id="KW-0472">Membrane</keyword>